<feature type="domain" description="SGNH hydrolase-type esterase" evidence="2">
    <location>
        <begin position="127"/>
        <end position="303"/>
    </location>
</feature>
<accession>A0A923I7M8</accession>
<feature type="region of interest" description="Disordered" evidence="1">
    <location>
        <begin position="52"/>
        <end position="81"/>
    </location>
</feature>
<evidence type="ECO:0000313" key="4">
    <source>
        <dbReference type="Proteomes" id="UP000659630"/>
    </source>
</evidence>
<dbReference type="Proteomes" id="UP000659630">
    <property type="component" value="Unassembled WGS sequence"/>
</dbReference>
<gene>
    <name evidence="3" type="ORF">H8S23_03860</name>
</gene>
<name>A0A923I7M8_9FIRM</name>
<dbReference type="EMBL" id="JACONZ010000001">
    <property type="protein sequence ID" value="MBC5580634.1"/>
    <property type="molecule type" value="Genomic_DNA"/>
</dbReference>
<evidence type="ECO:0000313" key="3">
    <source>
        <dbReference type="EMBL" id="MBC5580634.1"/>
    </source>
</evidence>
<feature type="compositionally biased region" description="Low complexity" evidence="1">
    <location>
        <begin position="54"/>
        <end position="81"/>
    </location>
</feature>
<dbReference type="InterPro" id="IPR036514">
    <property type="entry name" value="SGNH_hydro_sf"/>
</dbReference>
<dbReference type="SUPFAM" id="SSF52266">
    <property type="entry name" value="SGNH hydrolase"/>
    <property type="match status" value="1"/>
</dbReference>
<sequence length="328" mass="35876">MADYRERRAVQRRRRLLRRVRAAALMLLAAALLAGGVLAAVHFWNNKEAGGGADSLPSSSGSGQAALSGPQQGAQDTAQTDALSRWEEMASAGRTINNFSPLTPSRRLYALPQNGRVDLSYFDDAVFVGDSISTGWSVYKDAAGMLPSPNVVAEKGASPPANGSQWARNQKSSDLYDPLEAIVALSPRKIYIMLGANMLVAEGEGVEDRLVSSYGIFIDDLRARLPGVKIYLQSILLPTAEYSAAHAGLTPERIDRVNDRLAALSFEKNCYYLDLEEYLCKNGVRNWDIAQPDGLHINTDGYRGWLEYLVTHTAYDPANPYTEAPQSY</sequence>
<comment type="caution">
    <text evidence="3">The sequence shown here is derived from an EMBL/GenBank/DDBJ whole genome shotgun (WGS) entry which is preliminary data.</text>
</comment>
<dbReference type="Pfam" id="PF13472">
    <property type="entry name" value="Lipase_GDSL_2"/>
    <property type="match status" value="1"/>
</dbReference>
<dbReference type="RefSeq" id="WP_186886973.1">
    <property type="nucleotide sequence ID" value="NZ_JACONZ010000001.1"/>
</dbReference>
<dbReference type="Gene3D" id="3.40.50.1110">
    <property type="entry name" value="SGNH hydrolase"/>
    <property type="match status" value="1"/>
</dbReference>
<reference evidence="3" key="1">
    <citation type="submission" date="2020-08" db="EMBL/GenBank/DDBJ databases">
        <title>Genome public.</title>
        <authorList>
            <person name="Liu C."/>
            <person name="Sun Q."/>
        </authorList>
    </citation>
    <scope>NUCLEOTIDE SEQUENCE</scope>
    <source>
        <strain evidence="3">BX8</strain>
    </source>
</reference>
<evidence type="ECO:0000256" key="1">
    <source>
        <dbReference type="SAM" id="MobiDB-lite"/>
    </source>
</evidence>
<protein>
    <recommendedName>
        <fullName evidence="2">SGNH hydrolase-type esterase domain-containing protein</fullName>
    </recommendedName>
</protein>
<dbReference type="AlphaFoldDB" id="A0A923I7M8"/>
<dbReference type="InterPro" id="IPR013830">
    <property type="entry name" value="SGNH_hydro"/>
</dbReference>
<evidence type="ECO:0000259" key="2">
    <source>
        <dbReference type="Pfam" id="PF13472"/>
    </source>
</evidence>
<proteinExistence type="predicted"/>
<keyword evidence="4" id="KW-1185">Reference proteome</keyword>
<organism evidence="3 4">
    <name type="scientific">Anaerofilum hominis</name>
    <dbReference type="NCBI Taxonomy" id="2763016"/>
    <lineage>
        <taxon>Bacteria</taxon>
        <taxon>Bacillati</taxon>
        <taxon>Bacillota</taxon>
        <taxon>Clostridia</taxon>
        <taxon>Eubacteriales</taxon>
        <taxon>Oscillospiraceae</taxon>
        <taxon>Anaerofilum</taxon>
    </lineage>
</organism>